<dbReference type="InterPro" id="IPR001279">
    <property type="entry name" value="Metallo-B-lactamas"/>
</dbReference>
<gene>
    <name evidence="2" type="ORF">QO231_01595</name>
</gene>
<dbReference type="InterPro" id="IPR050114">
    <property type="entry name" value="UPF0173_UPF0282_UlaG_hydrolase"/>
</dbReference>
<evidence type="ECO:0000259" key="1">
    <source>
        <dbReference type="SMART" id="SM00849"/>
    </source>
</evidence>
<dbReference type="Proteomes" id="UP001255416">
    <property type="component" value="Unassembled WGS sequence"/>
</dbReference>
<dbReference type="EMBL" id="JASMWN010000001">
    <property type="protein sequence ID" value="MDU9002541.1"/>
    <property type="molecule type" value="Genomic_DNA"/>
</dbReference>
<feature type="domain" description="Metallo-beta-lactamase" evidence="1">
    <location>
        <begin position="7"/>
        <end position="196"/>
    </location>
</feature>
<sequence>MNIIWLGHGSFRIETGDLVLLIDPWLTGNPMLGEDQHEDAVAGATHIILTHVHFDHVVDVVALCRKLDIPAVGQYDIMGFWGETEEINTVGFNKGGTVDLGGATLSMVTAQHSSTFSTEDGPRTGGSEVGYMLNAEGHTVYISGDTDIMADMEWFADYYKPDIGILSAGGHFTMDMAKVAYAAKRYFNFKTLIPCHYRTFPILEQSAETLAKALPDVDVIEPQVLQPIQI</sequence>
<dbReference type="NCBIfam" id="NF001911">
    <property type="entry name" value="PRK00685.1"/>
    <property type="match status" value="1"/>
</dbReference>
<accession>A0ABU3V8P6</accession>
<dbReference type="Pfam" id="PF12706">
    <property type="entry name" value="Lactamase_B_2"/>
    <property type="match status" value="1"/>
</dbReference>
<dbReference type="PANTHER" id="PTHR43546:SF3">
    <property type="entry name" value="UPF0173 METAL-DEPENDENT HYDROLASE MJ1163"/>
    <property type="match status" value="1"/>
</dbReference>
<proteinExistence type="predicted"/>
<comment type="caution">
    <text evidence="2">The sequence shown here is derived from an EMBL/GenBank/DDBJ whole genome shotgun (WGS) entry which is preliminary data.</text>
</comment>
<evidence type="ECO:0000313" key="3">
    <source>
        <dbReference type="Proteomes" id="UP001255416"/>
    </source>
</evidence>
<dbReference type="SMART" id="SM00849">
    <property type="entry name" value="Lactamase_B"/>
    <property type="match status" value="1"/>
</dbReference>
<dbReference type="PANTHER" id="PTHR43546">
    <property type="entry name" value="UPF0173 METAL-DEPENDENT HYDROLASE MJ1163-RELATED"/>
    <property type="match status" value="1"/>
</dbReference>
<dbReference type="RefSeq" id="WP_316772518.1">
    <property type="nucleotide sequence ID" value="NZ_JASMWN010000001.1"/>
</dbReference>
<dbReference type="InterPro" id="IPR036866">
    <property type="entry name" value="RibonucZ/Hydroxyglut_hydro"/>
</dbReference>
<reference evidence="3" key="1">
    <citation type="submission" date="2023-05" db="EMBL/GenBank/DDBJ databases">
        <title>Sedimentitalea sp. nov. JM2-8.</title>
        <authorList>
            <person name="Huang J."/>
        </authorList>
    </citation>
    <scope>NUCLEOTIDE SEQUENCE [LARGE SCALE GENOMIC DNA]</scope>
    <source>
        <strain evidence="3">KHS03</strain>
    </source>
</reference>
<organism evidence="2 3">
    <name type="scientific">Sedimentitalea todarodis</name>
    <dbReference type="NCBI Taxonomy" id="1631240"/>
    <lineage>
        <taxon>Bacteria</taxon>
        <taxon>Pseudomonadati</taxon>
        <taxon>Pseudomonadota</taxon>
        <taxon>Alphaproteobacteria</taxon>
        <taxon>Rhodobacterales</taxon>
        <taxon>Paracoccaceae</taxon>
        <taxon>Sedimentitalea</taxon>
    </lineage>
</organism>
<dbReference type="GO" id="GO:0016787">
    <property type="term" value="F:hydrolase activity"/>
    <property type="evidence" value="ECO:0007669"/>
    <property type="project" value="UniProtKB-KW"/>
</dbReference>
<name>A0ABU3V8P6_9RHOB</name>
<protein>
    <submittedName>
        <fullName evidence="2">Metal-dependent hydrolase</fullName>
    </submittedName>
</protein>
<keyword evidence="3" id="KW-1185">Reference proteome</keyword>
<keyword evidence="2" id="KW-0378">Hydrolase</keyword>
<evidence type="ECO:0000313" key="2">
    <source>
        <dbReference type="EMBL" id="MDU9002541.1"/>
    </source>
</evidence>
<dbReference type="SUPFAM" id="SSF56281">
    <property type="entry name" value="Metallo-hydrolase/oxidoreductase"/>
    <property type="match status" value="1"/>
</dbReference>
<dbReference type="Gene3D" id="3.60.15.10">
    <property type="entry name" value="Ribonuclease Z/Hydroxyacylglutathione hydrolase-like"/>
    <property type="match status" value="1"/>
</dbReference>